<comment type="caution">
    <text evidence="1">The sequence shown here is derived from an EMBL/GenBank/DDBJ whole genome shotgun (WGS) entry which is preliminary data.</text>
</comment>
<keyword evidence="2" id="KW-1185">Reference proteome</keyword>
<accession>A0ABT9N135</accession>
<evidence type="ECO:0000313" key="1">
    <source>
        <dbReference type="EMBL" id="MDP9796986.1"/>
    </source>
</evidence>
<gene>
    <name evidence="1" type="ORF">J2S43_005498</name>
</gene>
<name>A0ABT9N135_9ACTN</name>
<organism evidence="1 2">
    <name type="scientific">Catenuloplanes nepalensis</name>
    <dbReference type="NCBI Taxonomy" id="587533"/>
    <lineage>
        <taxon>Bacteria</taxon>
        <taxon>Bacillati</taxon>
        <taxon>Actinomycetota</taxon>
        <taxon>Actinomycetes</taxon>
        <taxon>Micromonosporales</taxon>
        <taxon>Micromonosporaceae</taxon>
        <taxon>Catenuloplanes</taxon>
    </lineage>
</organism>
<sequence>MIDHDVRIEFDLRLPAPDHPLGTGDILRIQQTDYCYGNGPLTLRITRLGADPAEFPALEWLGLTGVEVTPGGTDGELRHVLVRADLVRGVRVPGPPPWTDPHPGRLAG</sequence>
<dbReference type="RefSeq" id="WP_306833988.1">
    <property type="nucleotide sequence ID" value="NZ_JAUSRA010000001.1"/>
</dbReference>
<proteinExistence type="predicted"/>
<evidence type="ECO:0000313" key="2">
    <source>
        <dbReference type="Proteomes" id="UP001240984"/>
    </source>
</evidence>
<dbReference type="Proteomes" id="UP001240984">
    <property type="component" value="Unassembled WGS sequence"/>
</dbReference>
<dbReference type="EMBL" id="JAUSRA010000001">
    <property type="protein sequence ID" value="MDP9796986.1"/>
    <property type="molecule type" value="Genomic_DNA"/>
</dbReference>
<protein>
    <submittedName>
        <fullName evidence="1">Uncharacterized protein</fullName>
    </submittedName>
</protein>
<reference evidence="1 2" key="1">
    <citation type="submission" date="2023-07" db="EMBL/GenBank/DDBJ databases">
        <title>Sequencing the genomes of 1000 actinobacteria strains.</title>
        <authorList>
            <person name="Klenk H.-P."/>
        </authorList>
    </citation>
    <scope>NUCLEOTIDE SEQUENCE [LARGE SCALE GENOMIC DNA]</scope>
    <source>
        <strain evidence="1 2">DSM 44710</strain>
    </source>
</reference>